<dbReference type="PANTHER" id="PTHR33108:SF14">
    <property type="entry name" value="OS01G0745000 PROTEIN"/>
    <property type="match status" value="1"/>
</dbReference>
<reference evidence="2" key="1">
    <citation type="journal article" date="2019" name="Nat. Commun.">
        <title>Genome-wide association mapping of date palm fruit traits.</title>
        <authorList>
            <person name="Hazzouri K.M."/>
            <person name="Gros-Balthazard M."/>
            <person name="Flowers J.M."/>
            <person name="Copetti D."/>
            <person name="Lemansour A."/>
            <person name="Lebrun M."/>
            <person name="Masmoudi K."/>
            <person name="Ferrand S."/>
            <person name="Dhar M.I."/>
            <person name="Fresquez Z.A."/>
            <person name="Rosas U."/>
            <person name="Zhang J."/>
            <person name="Talag J."/>
            <person name="Lee S."/>
            <person name="Kudrna D."/>
            <person name="Powell R.F."/>
            <person name="Leitch I.J."/>
            <person name="Krueger R.R."/>
            <person name="Wing R.A."/>
            <person name="Amiri K.M.A."/>
            <person name="Purugganan M.D."/>
        </authorList>
    </citation>
    <scope>NUCLEOTIDE SEQUENCE [LARGE SCALE GENOMIC DNA]</scope>
    <source>
        <strain evidence="2">cv. Khalas</strain>
    </source>
</reference>
<dbReference type="Pfam" id="PF07911">
    <property type="entry name" value="DUF1677"/>
    <property type="match status" value="1"/>
</dbReference>
<organism evidence="2 3">
    <name type="scientific">Phoenix dactylifera</name>
    <name type="common">Date palm</name>
    <dbReference type="NCBI Taxonomy" id="42345"/>
    <lineage>
        <taxon>Eukaryota</taxon>
        <taxon>Viridiplantae</taxon>
        <taxon>Streptophyta</taxon>
        <taxon>Embryophyta</taxon>
        <taxon>Tracheophyta</taxon>
        <taxon>Spermatophyta</taxon>
        <taxon>Magnoliopsida</taxon>
        <taxon>Liliopsida</taxon>
        <taxon>Arecaceae</taxon>
        <taxon>Coryphoideae</taxon>
        <taxon>Phoeniceae</taxon>
        <taxon>Phoenix</taxon>
    </lineage>
</organism>
<dbReference type="InterPro" id="IPR012876">
    <property type="entry name" value="DUF1677_pln"/>
</dbReference>
<dbReference type="AlphaFoldDB" id="A0A8B7D0I6"/>
<keyword evidence="2" id="KW-1185">Reference proteome</keyword>
<name>A0A8B7D0I6_PHODC</name>
<feature type="compositionally biased region" description="Basic and acidic residues" evidence="1">
    <location>
        <begin position="1"/>
        <end position="13"/>
    </location>
</feature>
<proteinExistence type="predicted"/>
<feature type="region of interest" description="Disordered" evidence="1">
    <location>
        <begin position="1"/>
        <end position="22"/>
    </location>
</feature>
<dbReference type="RefSeq" id="XP_008810661.2">
    <property type="nucleotide sequence ID" value="XM_008812439.2"/>
</dbReference>
<evidence type="ECO:0000313" key="3">
    <source>
        <dbReference type="RefSeq" id="XP_008810661.2"/>
    </source>
</evidence>
<dbReference type="KEGG" id="pda:103722023"/>
<dbReference type="GeneID" id="103722023"/>
<accession>A0A8B7D0I6</accession>
<dbReference type="PANTHER" id="PTHR33108">
    <property type="entry name" value="OS01G0745000 PROTEIN"/>
    <property type="match status" value="1"/>
</dbReference>
<evidence type="ECO:0000313" key="2">
    <source>
        <dbReference type="Proteomes" id="UP000228380"/>
    </source>
</evidence>
<dbReference type="OrthoDB" id="678173at2759"/>
<dbReference type="Proteomes" id="UP000228380">
    <property type="component" value="Chromosome 11"/>
</dbReference>
<reference evidence="3" key="2">
    <citation type="submission" date="2025-08" db="UniProtKB">
        <authorList>
            <consortium name="RefSeq"/>
        </authorList>
    </citation>
    <scope>IDENTIFICATION</scope>
    <source>
        <tissue evidence="3">Young leaves</tissue>
    </source>
</reference>
<protein>
    <submittedName>
        <fullName evidence="3">Uncharacterized protein LOC103722023</fullName>
    </submittedName>
</protein>
<evidence type="ECO:0000256" key="1">
    <source>
        <dbReference type="SAM" id="MobiDB-lite"/>
    </source>
</evidence>
<sequence length="171" mass="19424">MQSKLFSREEEKNLLPPKTDQGLRRVHSDIPVKTDNNIEELNWAMSTNEVEMVECECCGMSEDCTPTYISRIKEFFCGKWVCGLCSEAVKEMVKRTPALTMEDAIDSHTALCKNFNTTRLKLKLSLAGATRDIARKSFERRTSKDSYGSKISRTVSCGAVLDRKFKRSPIQ</sequence>
<gene>
    <name evidence="3" type="primary">LOC103722023</name>
</gene>